<keyword evidence="1" id="KW-0812">Transmembrane</keyword>
<feature type="transmembrane region" description="Helical" evidence="1">
    <location>
        <begin position="20"/>
        <end position="44"/>
    </location>
</feature>
<comment type="caution">
    <text evidence="2">The sequence shown here is derived from an EMBL/GenBank/DDBJ whole genome shotgun (WGS) entry which is preliminary data.</text>
</comment>
<reference evidence="3" key="1">
    <citation type="journal article" date="2019" name="Int. J. Syst. Evol. Microbiol.">
        <title>The Global Catalogue of Microorganisms (GCM) 10K type strain sequencing project: providing services to taxonomists for standard genome sequencing and annotation.</title>
        <authorList>
            <consortium name="The Broad Institute Genomics Platform"/>
            <consortium name="The Broad Institute Genome Sequencing Center for Infectious Disease"/>
            <person name="Wu L."/>
            <person name="Ma J."/>
        </authorList>
    </citation>
    <scope>NUCLEOTIDE SEQUENCE [LARGE SCALE GENOMIC DNA]</scope>
    <source>
        <strain evidence="3">JCM 4788</strain>
    </source>
</reference>
<gene>
    <name evidence="2" type="ORF">GCM10010357_22820</name>
</gene>
<accession>A0ABN0YMK6</accession>
<evidence type="ECO:0008006" key="4">
    <source>
        <dbReference type="Google" id="ProtNLM"/>
    </source>
</evidence>
<evidence type="ECO:0000256" key="1">
    <source>
        <dbReference type="SAM" id="Phobius"/>
    </source>
</evidence>
<dbReference type="Proteomes" id="UP001500879">
    <property type="component" value="Unassembled WGS sequence"/>
</dbReference>
<organism evidence="2 3">
    <name type="scientific">Streptomyces luteireticuli</name>
    <dbReference type="NCBI Taxonomy" id="173858"/>
    <lineage>
        <taxon>Bacteria</taxon>
        <taxon>Bacillati</taxon>
        <taxon>Actinomycetota</taxon>
        <taxon>Actinomycetes</taxon>
        <taxon>Kitasatosporales</taxon>
        <taxon>Streptomycetaceae</taxon>
        <taxon>Streptomyces</taxon>
    </lineage>
</organism>
<dbReference type="EMBL" id="BAAABX010000023">
    <property type="protein sequence ID" value="GAA0401175.1"/>
    <property type="molecule type" value="Genomic_DNA"/>
</dbReference>
<keyword evidence="3" id="KW-1185">Reference proteome</keyword>
<keyword evidence="1" id="KW-1133">Transmembrane helix</keyword>
<proteinExistence type="predicted"/>
<keyword evidence="1" id="KW-0472">Membrane</keyword>
<name>A0ABN0YMK6_9ACTN</name>
<evidence type="ECO:0000313" key="3">
    <source>
        <dbReference type="Proteomes" id="UP001500879"/>
    </source>
</evidence>
<evidence type="ECO:0000313" key="2">
    <source>
        <dbReference type="EMBL" id="GAA0401175.1"/>
    </source>
</evidence>
<sequence length="49" mass="4766">MLAAAGASKLARLDGATYPAALMRAAAAFAAVLTAAATLTGAFAQIREG</sequence>
<protein>
    <recommendedName>
        <fullName evidence="4">M56 family peptidase</fullName>
    </recommendedName>
</protein>